<dbReference type="Gene3D" id="3.30.70.360">
    <property type="match status" value="1"/>
</dbReference>
<evidence type="ECO:0000313" key="8">
    <source>
        <dbReference type="Proteomes" id="UP000501451"/>
    </source>
</evidence>
<reference evidence="7 8" key="1">
    <citation type="journal article" date="2017" name="Int. J. Syst. Evol. Microbiol.">
        <title>Jeotgalibaca porci sp. nov. and Jeotgalibaca arthritidis sp. nov., isolated from pigs, and emended description of the genus Jeotgalibaca.</title>
        <authorList>
            <person name="Zamora L."/>
            <person name="Perez-Sancho M."/>
            <person name="Dominguez L."/>
            <person name="Fernandez-Garayzabal J.F."/>
            <person name="Vela A.I."/>
        </authorList>
    </citation>
    <scope>NUCLEOTIDE SEQUENCE [LARGE SCALE GENOMIC DNA]</scope>
    <source>
        <strain evidence="7 8">CECT 9157</strain>
    </source>
</reference>
<comment type="cofactor">
    <cofactor evidence="5">
        <name>Mn(2+)</name>
        <dbReference type="ChEBI" id="CHEBI:29035"/>
    </cofactor>
    <text evidence="5">The Mn(2+) ion enhances activity.</text>
</comment>
<dbReference type="EMBL" id="CP049740">
    <property type="protein sequence ID" value="QII81659.1"/>
    <property type="molecule type" value="Genomic_DNA"/>
</dbReference>
<dbReference type="AlphaFoldDB" id="A0A6G7K8Q9"/>
<keyword evidence="8" id="KW-1185">Reference proteome</keyword>
<feature type="domain" description="Peptidase M20 dimerisation" evidence="6">
    <location>
        <begin position="193"/>
        <end position="288"/>
    </location>
</feature>
<feature type="binding site" evidence="5">
    <location>
        <position position="111"/>
    </location>
    <ligand>
        <name>Mn(2+)</name>
        <dbReference type="ChEBI" id="CHEBI:29035"/>
        <label>2</label>
    </ligand>
</feature>
<evidence type="ECO:0000256" key="3">
    <source>
        <dbReference type="ARBA" id="ARBA00022915"/>
    </source>
</evidence>
<feature type="binding site" evidence="5">
    <location>
        <position position="145"/>
    </location>
    <ligand>
        <name>Mn(2+)</name>
        <dbReference type="ChEBI" id="CHEBI:29035"/>
        <label>2</label>
    </ligand>
</feature>
<dbReference type="GO" id="GO:0046872">
    <property type="term" value="F:metal ion binding"/>
    <property type="evidence" value="ECO:0007669"/>
    <property type="project" value="UniProtKB-KW"/>
</dbReference>
<evidence type="ECO:0000256" key="2">
    <source>
        <dbReference type="ARBA" id="ARBA00022801"/>
    </source>
</evidence>
<evidence type="ECO:0000313" key="7">
    <source>
        <dbReference type="EMBL" id="QII81659.1"/>
    </source>
</evidence>
<keyword evidence="5" id="KW-0479">Metal-binding</keyword>
<feature type="binding site" evidence="5">
    <location>
        <position position="109"/>
    </location>
    <ligand>
        <name>Mn(2+)</name>
        <dbReference type="ChEBI" id="CHEBI:29035"/>
        <label>2</label>
    </ligand>
</feature>
<dbReference type="InterPro" id="IPR011650">
    <property type="entry name" value="Peptidase_M20_dimer"/>
</dbReference>
<dbReference type="InterPro" id="IPR017439">
    <property type="entry name" value="Amidohydrolase"/>
</dbReference>
<dbReference type="PIRSF" id="PIRSF005962">
    <property type="entry name" value="Pept_M20D_amidohydro"/>
    <property type="match status" value="1"/>
</dbReference>
<evidence type="ECO:0000259" key="6">
    <source>
        <dbReference type="Pfam" id="PF07687"/>
    </source>
</evidence>
<dbReference type="SUPFAM" id="SSF55031">
    <property type="entry name" value="Bacterial exopeptidase dimerisation domain"/>
    <property type="match status" value="1"/>
</dbReference>
<sequence>MSQIEIKVNPTVKDIILSKESDMIAFRRYLHAHPELSMEEFETTKLIAAKLDEFGIPYRLTKPTGVIAEIKGAGPGKTILLRADMDALSVQQMNDVSYKSSVEGKMHACGHDTHISMLMSAAYALNEVKDQFNGTVRLVFQPAEEIAQGAKLMVEQGAVEGVDNAFGIHIWSVGKSGTVSCPAGPSFAAADIVKISFKGKGGHAAQPNLTIDAAIMASQFVVNAQSIVSRVIDPLHPAVVTLGKMEVGTRFNVIAENATIEGTVRTFDPATRDTVEEALKHYANEIAKMYGGEAEVVYDRMTEPVNNEEKTANLVQQIAAQAFGEEAIDNCPPTMGAEDFGCYMTQIPGAFATVGSASDDDATQWPHHSGNFNVDENALKVGAELYAQYALAYLGQNEF</sequence>
<dbReference type="Proteomes" id="UP000501451">
    <property type="component" value="Chromosome"/>
</dbReference>
<dbReference type="GO" id="GO:0019877">
    <property type="term" value="P:diaminopimelate biosynthetic process"/>
    <property type="evidence" value="ECO:0007669"/>
    <property type="project" value="UniProtKB-KW"/>
</dbReference>
<evidence type="ECO:0000256" key="5">
    <source>
        <dbReference type="PIRSR" id="PIRSR005962-1"/>
    </source>
</evidence>
<feature type="binding site" evidence="5">
    <location>
        <position position="169"/>
    </location>
    <ligand>
        <name>Mn(2+)</name>
        <dbReference type="ChEBI" id="CHEBI:29035"/>
        <label>2</label>
    </ligand>
</feature>
<keyword evidence="3" id="KW-0220">Diaminopimelate biosynthesis</keyword>
<organism evidence="7 8">
    <name type="scientific">Jeotgalibaca arthritidis</name>
    <dbReference type="NCBI Taxonomy" id="1868794"/>
    <lineage>
        <taxon>Bacteria</taxon>
        <taxon>Bacillati</taxon>
        <taxon>Bacillota</taxon>
        <taxon>Bacilli</taxon>
        <taxon>Lactobacillales</taxon>
        <taxon>Carnobacteriaceae</taxon>
        <taxon>Jeotgalibaca</taxon>
    </lineage>
</organism>
<keyword evidence="5" id="KW-0464">Manganese</keyword>
<dbReference type="NCBIfam" id="TIGR01891">
    <property type="entry name" value="amidohydrolases"/>
    <property type="match status" value="1"/>
</dbReference>
<dbReference type="RefSeq" id="WP_166161431.1">
    <property type="nucleotide sequence ID" value="NZ_CP049740.1"/>
</dbReference>
<keyword evidence="2 7" id="KW-0378">Hydrolase</keyword>
<evidence type="ECO:0000256" key="1">
    <source>
        <dbReference type="ARBA" id="ARBA00022605"/>
    </source>
</evidence>
<dbReference type="KEGG" id="jar:G7057_03645"/>
<dbReference type="PANTHER" id="PTHR11014:SF63">
    <property type="entry name" value="METALLOPEPTIDASE, PUTATIVE (AFU_ORTHOLOGUE AFUA_6G09600)-RELATED"/>
    <property type="match status" value="1"/>
</dbReference>
<dbReference type="Gene3D" id="3.40.630.10">
    <property type="entry name" value="Zn peptidases"/>
    <property type="match status" value="1"/>
</dbReference>
<name>A0A6G7K8Q9_9LACT</name>
<keyword evidence="1" id="KW-0028">Amino-acid biosynthesis</keyword>
<dbReference type="GO" id="GO:0050118">
    <property type="term" value="F:N-acetyldiaminopimelate deacetylase activity"/>
    <property type="evidence" value="ECO:0007669"/>
    <property type="project" value="UniProtKB-ARBA"/>
</dbReference>
<feature type="binding site" evidence="5">
    <location>
        <position position="368"/>
    </location>
    <ligand>
        <name>Mn(2+)</name>
        <dbReference type="ChEBI" id="CHEBI:29035"/>
        <label>2</label>
    </ligand>
</feature>
<dbReference type="Pfam" id="PF01546">
    <property type="entry name" value="Peptidase_M20"/>
    <property type="match status" value="1"/>
</dbReference>
<protein>
    <submittedName>
        <fullName evidence="7">Amidohydrolase</fullName>
    </submittedName>
</protein>
<keyword evidence="4" id="KW-0457">Lysine biosynthesis</keyword>
<dbReference type="Pfam" id="PF07687">
    <property type="entry name" value="M20_dimer"/>
    <property type="match status" value="1"/>
</dbReference>
<dbReference type="GO" id="GO:0009085">
    <property type="term" value="P:lysine biosynthetic process"/>
    <property type="evidence" value="ECO:0007669"/>
    <property type="project" value="UniProtKB-KW"/>
</dbReference>
<evidence type="ECO:0000256" key="4">
    <source>
        <dbReference type="ARBA" id="ARBA00023154"/>
    </source>
</evidence>
<dbReference type="InterPro" id="IPR002933">
    <property type="entry name" value="Peptidase_M20"/>
</dbReference>
<proteinExistence type="predicted"/>
<dbReference type="PANTHER" id="PTHR11014">
    <property type="entry name" value="PEPTIDASE M20 FAMILY MEMBER"/>
    <property type="match status" value="1"/>
</dbReference>
<accession>A0A6G7K8Q9</accession>
<dbReference type="SUPFAM" id="SSF53187">
    <property type="entry name" value="Zn-dependent exopeptidases"/>
    <property type="match status" value="1"/>
</dbReference>
<gene>
    <name evidence="7" type="ORF">G7057_03645</name>
</gene>
<dbReference type="FunFam" id="3.30.70.360:FF:000001">
    <property type="entry name" value="N-acetyldiaminopimelate deacetylase"/>
    <property type="match status" value="1"/>
</dbReference>
<dbReference type="InterPro" id="IPR036264">
    <property type="entry name" value="Bact_exopeptidase_dim_dom"/>
</dbReference>